<proteinExistence type="predicted"/>
<organism evidence="2 3">
    <name type="scientific">Bifidobacterium longum subsp. longum</name>
    <dbReference type="NCBI Taxonomy" id="1679"/>
    <lineage>
        <taxon>Bacteria</taxon>
        <taxon>Bacillati</taxon>
        <taxon>Actinomycetota</taxon>
        <taxon>Actinomycetes</taxon>
        <taxon>Bifidobacteriales</taxon>
        <taxon>Bifidobacteriaceae</taxon>
        <taxon>Bifidobacterium</taxon>
    </lineage>
</organism>
<feature type="compositionally biased region" description="Polar residues" evidence="1">
    <location>
        <begin position="9"/>
        <end position="35"/>
    </location>
</feature>
<keyword evidence="2" id="KW-0645">Protease</keyword>
<keyword evidence="2" id="KW-0378">Hydrolase</keyword>
<reference evidence="2 3" key="1">
    <citation type="journal article" date="2018" name="Sci. Rep.">
        <title>Genomic diversity and distribution of Bifidobacterium longum subsp. longum across the human lifespan.</title>
        <authorList>
            <person name="Odamaki T."/>
            <person name="Bottacini F."/>
            <person name="Kato K."/>
            <person name="Mitsuyama E."/>
            <person name="Yoshida K."/>
            <person name="Horigome A."/>
            <person name="Xiao J.Z."/>
            <person name="van Sinderen D."/>
        </authorList>
    </citation>
    <scope>NUCLEOTIDE SEQUENCE [LARGE SCALE GENOMIC DNA]</scope>
    <source>
        <strain evidence="2 3">MCC10120</strain>
    </source>
</reference>
<feature type="compositionally biased region" description="Polar residues" evidence="1">
    <location>
        <begin position="51"/>
        <end position="63"/>
    </location>
</feature>
<dbReference type="Proteomes" id="UP000291713">
    <property type="component" value="Unassembled WGS sequence"/>
</dbReference>
<gene>
    <name evidence="2" type="ORF">MCC10120_0001</name>
</gene>
<dbReference type="GO" id="GO:0008233">
    <property type="term" value="F:peptidase activity"/>
    <property type="evidence" value="ECO:0007669"/>
    <property type="project" value="UniProtKB-KW"/>
</dbReference>
<sequence>MADEFNPQGVDQTPQNNENPAPNGNETEPQTSAQNAAEGDVATNPSHEDGSPTQQMLSTQNDAPTGLRTFSWR</sequence>
<dbReference type="RefSeq" id="WP_131274666.1">
    <property type="nucleotide sequence ID" value="NZ_SHTU01000001.1"/>
</dbReference>
<evidence type="ECO:0000313" key="3">
    <source>
        <dbReference type="Proteomes" id="UP000291713"/>
    </source>
</evidence>
<protein>
    <submittedName>
        <fullName evidence="2">Trypsin-like serine protease</fullName>
    </submittedName>
</protein>
<name>A0A4V2NE81_BIFLL</name>
<feature type="region of interest" description="Disordered" evidence="1">
    <location>
        <begin position="1"/>
        <end position="73"/>
    </location>
</feature>
<evidence type="ECO:0000313" key="2">
    <source>
        <dbReference type="EMBL" id="TCF96137.1"/>
    </source>
</evidence>
<comment type="caution">
    <text evidence="2">The sequence shown here is derived from an EMBL/GenBank/DDBJ whole genome shotgun (WGS) entry which is preliminary data.</text>
</comment>
<dbReference type="GO" id="GO:0006508">
    <property type="term" value="P:proteolysis"/>
    <property type="evidence" value="ECO:0007669"/>
    <property type="project" value="UniProtKB-KW"/>
</dbReference>
<accession>A0A4V2NE81</accession>
<dbReference type="EMBL" id="SHTU01000001">
    <property type="protein sequence ID" value="TCF96137.1"/>
    <property type="molecule type" value="Genomic_DNA"/>
</dbReference>
<dbReference type="AlphaFoldDB" id="A0A4V2NE81"/>
<evidence type="ECO:0000256" key="1">
    <source>
        <dbReference type="SAM" id="MobiDB-lite"/>
    </source>
</evidence>